<comment type="caution">
    <text evidence="2">The sequence shown here is derived from an EMBL/GenBank/DDBJ whole genome shotgun (WGS) entry which is preliminary data.</text>
</comment>
<protein>
    <recommendedName>
        <fullName evidence="4">C2 domain-containing protein</fullName>
    </recommendedName>
</protein>
<accession>A0AAV4SWR9</accession>
<evidence type="ECO:0000256" key="1">
    <source>
        <dbReference type="SAM" id="MobiDB-lite"/>
    </source>
</evidence>
<organism evidence="2 3">
    <name type="scientific">Caerostris darwini</name>
    <dbReference type="NCBI Taxonomy" id="1538125"/>
    <lineage>
        <taxon>Eukaryota</taxon>
        <taxon>Metazoa</taxon>
        <taxon>Ecdysozoa</taxon>
        <taxon>Arthropoda</taxon>
        <taxon>Chelicerata</taxon>
        <taxon>Arachnida</taxon>
        <taxon>Araneae</taxon>
        <taxon>Araneomorphae</taxon>
        <taxon>Entelegynae</taxon>
        <taxon>Araneoidea</taxon>
        <taxon>Araneidae</taxon>
        <taxon>Caerostris</taxon>
    </lineage>
</organism>
<reference evidence="2 3" key="1">
    <citation type="submission" date="2021-06" db="EMBL/GenBank/DDBJ databases">
        <title>Caerostris darwini draft genome.</title>
        <authorList>
            <person name="Kono N."/>
            <person name="Arakawa K."/>
        </authorList>
    </citation>
    <scope>NUCLEOTIDE SEQUENCE [LARGE SCALE GENOMIC DNA]</scope>
</reference>
<keyword evidence="3" id="KW-1185">Reference proteome</keyword>
<dbReference type="AlphaFoldDB" id="A0AAV4SWR9"/>
<evidence type="ECO:0000313" key="2">
    <source>
        <dbReference type="EMBL" id="GIY38580.1"/>
    </source>
</evidence>
<feature type="region of interest" description="Disordered" evidence="1">
    <location>
        <begin position="85"/>
        <end position="105"/>
    </location>
</feature>
<proteinExistence type="predicted"/>
<evidence type="ECO:0008006" key="4">
    <source>
        <dbReference type="Google" id="ProtNLM"/>
    </source>
</evidence>
<gene>
    <name evidence="2" type="ORF">CDAR_399491</name>
</gene>
<evidence type="ECO:0000313" key="3">
    <source>
        <dbReference type="Proteomes" id="UP001054837"/>
    </source>
</evidence>
<dbReference type="Proteomes" id="UP001054837">
    <property type="component" value="Unassembled WGS sequence"/>
</dbReference>
<dbReference type="EMBL" id="BPLQ01008641">
    <property type="protein sequence ID" value="GIY38580.1"/>
    <property type="molecule type" value="Genomic_DNA"/>
</dbReference>
<sequence length="105" mass="12131">MDISNPRWNTEHKFSFPERIPFILRNFYCHSLSVDLKRGVNSPPAKRSWMTLLKDTGSSENGPERQRVPVRFLTQFSHAPVATVGHGPAVRRHRDSIHENWPPTT</sequence>
<name>A0AAV4SWR9_9ARAC</name>